<name>A0A1I4UVM1_9FLAO</name>
<keyword evidence="2" id="KW-1185">Reference proteome</keyword>
<dbReference type="EMBL" id="FOUT01000004">
    <property type="protein sequence ID" value="SFM92991.1"/>
    <property type="molecule type" value="Genomic_DNA"/>
</dbReference>
<dbReference type="AlphaFoldDB" id="A0A1I4UVM1"/>
<organism evidence="1 2">
    <name type="scientific">Flavobacterium succinicans</name>
    <dbReference type="NCBI Taxonomy" id="29536"/>
    <lineage>
        <taxon>Bacteria</taxon>
        <taxon>Pseudomonadati</taxon>
        <taxon>Bacteroidota</taxon>
        <taxon>Flavobacteriia</taxon>
        <taxon>Flavobacteriales</taxon>
        <taxon>Flavobacteriaceae</taxon>
        <taxon>Flavobacterium</taxon>
    </lineage>
</organism>
<evidence type="ECO:0000313" key="2">
    <source>
        <dbReference type="Proteomes" id="UP000182961"/>
    </source>
</evidence>
<dbReference type="Proteomes" id="UP000182961">
    <property type="component" value="Unassembled WGS sequence"/>
</dbReference>
<evidence type="ECO:0000313" key="1">
    <source>
        <dbReference type="EMBL" id="SFM92991.1"/>
    </source>
</evidence>
<proteinExistence type="predicted"/>
<dbReference type="RefSeq" id="WP_024980005.1">
    <property type="nucleotide sequence ID" value="NZ_FOUT01000004.1"/>
</dbReference>
<reference evidence="2" key="1">
    <citation type="submission" date="2016-10" db="EMBL/GenBank/DDBJ databases">
        <authorList>
            <person name="Varghese N."/>
            <person name="Submissions S."/>
        </authorList>
    </citation>
    <scope>NUCLEOTIDE SEQUENCE [LARGE SCALE GENOMIC DNA]</scope>
    <source>
        <strain evidence="2">DSM 4002</strain>
    </source>
</reference>
<gene>
    <name evidence="1" type="ORF">SAMN05444143_1045</name>
</gene>
<protein>
    <submittedName>
        <fullName evidence="1">Uncharacterized protein</fullName>
    </submittedName>
</protein>
<accession>A0A1I4UVM1</accession>
<sequence length="105" mass="12681">MEYKKQYNTNWRKFKFSFFLKKLEANCFFIPTITDIKNYNGIAKGIHTLFIQKTLNLIFGCRSFQLKKKYFKELIPSILNLDIALIRRDKNSTLLTIFNQKTRFR</sequence>